<dbReference type="NCBIfam" id="TIGR03023">
    <property type="entry name" value="WcaJ_sugtrans"/>
    <property type="match status" value="1"/>
</dbReference>
<dbReference type="Gene3D" id="3.40.50.720">
    <property type="entry name" value="NAD(P)-binding Rossmann-like Domain"/>
    <property type="match status" value="1"/>
</dbReference>
<dbReference type="AlphaFoldDB" id="A0A917Q0T8"/>
<keyword evidence="6 7" id="KW-0472">Membrane</keyword>
<feature type="transmembrane region" description="Helical" evidence="7">
    <location>
        <begin position="77"/>
        <end position="98"/>
    </location>
</feature>
<evidence type="ECO:0000256" key="5">
    <source>
        <dbReference type="ARBA" id="ARBA00022989"/>
    </source>
</evidence>
<feature type="transmembrane region" description="Helical" evidence="7">
    <location>
        <begin position="110"/>
        <end position="132"/>
    </location>
</feature>
<gene>
    <name evidence="9" type="ORF">GCM10009304_34640</name>
</gene>
<dbReference type="InterPro" id="IPR017473">
    <property type="entry name" value="Undecaprenyl-P_gluc_Ptfrase"/>
</dbReference>
<dbReference type="GO" id="GO:0089702">
    <property type="term" value="F:undecaprenyl-phosphate glucose phosphotransferase activity"/>
    <property type="evidence" value="ECO:0007669"/>
    <property type="project" value="TreeGrafter"/>
</dbReference>
<dbReference type="GO" id="GO:0016020">
    <property type="term" value="C:membrane"/>
    <property type="evidence" value="ECO:0007669"/>
    <property type="project" value="UniProtKB-SubCell"/>
</dbReference>
<comment type="subcellular location">
    <subcellularLocation>
        <location evidence="1">Membrane</location>
        <topology evidence="1">Multi-pass membrane protein</topology>
    </subcellularLocation>
</comment>
<feature type="transmembrane region" description="Helical" evidence="7">
    <location>
        <begin position="49"/>
        <end position="65"/>
    </location>
</feature>
<dbReference type="Pfam" id="PF02397">
    <property type="entry name" value="Bac_transf"/>
    <property type="match status" value="1"/>
</dbReference>
<evidence type="ECO:0000256" key="6">
    <source>
        <dbReference type="ARBA" id="ARBA00023136"/>
    </source>
</evidence>
<feature type="transmembrane region" description="Helical" evidence="7">
    <location>
        <begin position="15"/>
        <end position="37"/>
    </location>
</feature>
<keyword evidence="3" id="KW-0808">Transferase</keyword>
<dbReference type="InterPro" id="IPR003362">
    <property type="entry name" value="Bact_transf"/>
</dbReference>
<evidence type="ECO:0000256" key="3">
    <source>
        <dbReference type="ARBA" id="ARBA00022679"/>
    </source>
</evidence>
<reference evidence="9" key="1">
    <citation type="journal article" date="2014" name="Int. J. Syst. Evol. Microbiol.">
        <title>Complete genome sequence of Corynebacterium casei LMG S-19264T (=DSM 44701T), isolated from a smear-ripened cheese.</title>
        <authorList>
            <consortium name="US DOE Joint Genome Institute (JGI-PGF)"/>
            <person name="Walter F."/>
            <person name="Albersmeier A."/>
            <person name="Kalinowski J."/>
            <person name="Ruckert C."/>
        </authorList>
    </citation>
    <scope>NUCLEOTIDE SEQUENCE</scope>
    <source>
        <strain evidence="9">JCM 30078</strain>
    </source>
</reference>
<name>A0A917Q0T8_9PSED</name>
<keyword evidence="4 7" id="KW-0812">Transmembrane</keyword>
<keyword evidence="10" id="KW-1185">Reference proteome</keyword>
<dbReference type="GO" id="GO:0009242">
    <property type="term" value="P:colanic acid biosynthetic process"/>
    <property type="evidence" value="ECO:0007669"/>
    <property type="project" value="TreeGrafter"/>
</dbReference>
<organism evidence="9 10">
    <name type="scientific">Pseudomonas matsuisoli</name>
    <dbReference type="NCBI Taxonomy" id="1515666"/>
    <lineage>
        <taxon>Bacteria</taxon>
        <taxon>Pseudomonadati</taxon>
        <taxon>Pseudomonadota</taxon>
        <taxon>Gammaproteobacteria</taxon>
        <taxon>Pseudomonadales</taxon>
        <taxon>Pseudomonadaceae</taxon>
        <taxon>Pseudomonas</taxon>
    </lineage>
</organism>
<evidence type="ECO:0000313" key="9">
    <source>
        <dbReference type="EMBL" id="GGK05594.1"/>
    </source>
</evidence>
<dbReference type="InterPro" id="IPR017475">
    <property type="entry name" value="EPS_sugar_tfrase"/>
</dbReference>
<evidence type="ECO:0000256" key="7">
    <source>
        <dbReference type="SAM" id="Phobius"/>
    </source>
</evidence>
<accession>A0A917Q0T8</accession>
<feature type="domain" description="Bacterial sugar transferase" evidence="8">
    <location>
        <begin position="275"/>
        <end position="458"/>
    </location>
</feature>
<dbReference type="Proteomes" id="UP000635983">
    <property type="component" value="Unassembled WGS sequence"/>
</dbReference>
<proteinExistence type="inferred from homology"/>
<keyword evidence="5 7" id="KW-1133">Transmembrane helix</keyword>
<dbReference type="NCBIfam" id="TIGR03025">
    <property type="entry name" value="EPS_sugtrans"/>
    <property type="match status" value="1"/>
</dbReference>
<reference evidence="9" key="2">
    <citation type="submission" date="2020-09" db="EMBL/GenBank/DDBJ databases">
        <authorList>
            <person name="Sun Q."/>
            <person name="Ohkuma M."/>
        </authorList>
    </citation>
    <scope>NUCLEOTIDE SEQUENCE</scope>
    <source>
        <strain evidence="9">JCM 30078</strain>
    </source>
</reference>
<dbReference type="PANTHER" id="PTHR30576:SF21">
    <property type="entry name" value="UDP-GLUCOSE:UNDECAPRENYL-PHOSPHATE GLUCOSE-1-PHOSPHATE TRANSFERASE"/>
    <property type="match status" value="1"/>
</dbReference>
<dbReference type="Pfam" id="PF13727">
    <property type="entry name" value="CoA_binding_3"/>
    <property type="match status" value="1"/>
</dbReference>
<evidence type="ECO:0000256" key="2">
    <source>
        <dbReference type="ARBA" id="ARBA00006464"/>
    </source>
</evidence>
<dbReference type="RefSeq" id="WP_188984913.1">
    <property type="nucleotide sequence ID" value="NZ_BMPO01000008.1"/>
</dbReference>
<dbReference type="PANTHER" id="PTHR30576">
    <property type="entry name" value="COLANIC BIOSYNTHESIS UDP-GLUCOSE LIPID CARRIER TRANSFERASE"/>
    <property type="match status" value="1"/>
</dbReference>
<evidence type="ECO:0000259" key="8">
    <source>
        <dbReference type="Pfam" id="PF02397"/>
    </source>
</evidence>
<dbReference type="EMBL" id="BMPO01000008">
    <property type="protein sequence ID" value="GGK05594.1"/>
    <property type="molecule type" value="Genomic_DNA"/>
</dbReference>
<comment type="similarity">
    <text evidence="2">Belongs to the bacterial sugar transferase family.</text>
</comment>
<comment type="caution">
    <text evidence="9">The sequence shown here is derived from an EMBL/GenBank/DDBJ whole genome shotgun (WGS) entry which is preliminary data.</text>
</comment>
<evidence type="ECO:0000256" key="1">
    <source>
        <dbReference type="ARBA" id="ARBA00004141"/>
    </source>
</evidence>
<protein>
    <submittedName>
        <fullName evidence="9">Undecaprenyl-phosphate glucose phosphotransferase</fullName>
    </submittedName>
</protein>
<evidence type="ECO:0000256" key="4">
    <source>
        <dbReference type="ARBA" id="ARBA00022692"/>
    </source>
</evidence>
<evidence type="ECO:0000313" key="10">
    <source>
        <dbReference type="Proteomes" id="UP000635983"/>
    </source>
</evidence>
<sequence>MIAPRTNPAANRHGLTFWGQWLCGITLVSAVLCYLAFDRFGEVPTEYRLLVALTVLGSVPAYMLLRVYHKRYSYLSGLLHLAGGWVTLLAGLTVIIYASESVNLFAAEIIVKWALLGFIAQAIAFVPLRYFAMLHARSLNRERTAIIVGSSPRAYELAERLHSSNRIPLMGMVPSAPDDHTRDGRFPVLGNLPNLKDITEQYGVRRVYIAVSLEEMARIEQLYLGLLDMSVDVVWVPDFGSMPLLNQSIAQIDQLPAIYLNEAPLSSHPAAAFSKSLIDRSVALAAIVALSPLLIGTAIAVKLSSPGPVFFRQPRHGWNGEVIQIFKFRSMRVHDDSVVKQATRDDNRVTAVGRFIRRTSIDELPQLFNVLRGEMSLVGPRPHAVTHNDYYSDKILAYMARHRIKPGITGLAQVTGHRGETETLEKMEQRVEQDLAYINNWSLWLDIKILIKTPFTLFSRNIY</sequence>